<feature type="transmembrane region" description="Helical" evidence="15">
    <location>
        <begin position="157"/>
        <end position="178"/>
    </location>
</feature>
<keyword evidence="3 14" id="KW-0813">Transport</keyword>
<comment type="subcellular location">
    <subcellularLocation>
        <location evidence="1">Cell inner membrane</location>
        <topology evidence="1">Multi-pass membrane protein</topology>
    </subcellularLocation>
    <subcellularLocation>
        <location evidence="14">Cell membrane</location>
        <topology evidence="14">Multi-pass membrane protein</topology>
    </subcellularLocation>
</comment>
<dbReference type="Proteomes" id="UP000287865">
    <property type="component" value="Unassembled WGS sequence"/>
</dbReference>
<dbReference type="GO" id="GO:0015035">
    <property type="term" value="F:protein-disulfide reductase activity"/>
    <property type="evidence" value="ECO:0007669"/>
    <property type="project" value="UniProtKB-UniRule"/>
</dbReference>
<keyword evidence="11 14" id="KW-1015">Disulfide bond</keyword>
<gene>
    <name evidence="14" type="primary">dsbB</name>
    <name evidence="16" type="ORF">B0I24_101450</name>
    <name evidence="17" type="ORF">CWE07_02180</name>
</gene>
<keyword evidence="9 14" id="KW-0560">Oxidoreductase</keyword>
<dbReference type="InterPro" id="IPR003752">
    <property type="entry name" value="DiS_bond_form_DsbB/BdbC"/>
</dbReference>
<dbReference type="GO" id="GO:0005886">
    <property type="term" value="C:plasma membrane"/>
    <property type="evidence" value="ECO:0007669"/>
    <property type="project" value="UniProtKB-SubCell"/>
</dbReference>
<feature type="transmembrane region" description="Helical" evidence="15">
    <location>
        <begin position="82"/>
        <end position="101"/>
    </location>
</feature>
<evidence type="ECO:0000256" key="11">
    <source>
        <dbReference type="ARBA" id="ARBA00023157"/>
    </source>
</evidence>
<dbReference type="AlphaFoldDB" id="A0A327X4Z8"/>
<feature type="transmembrane region" description="Helical" evidence="15">
    <location>
        <begin position="50"/>
        <end position="70"/>
    </location>
</feature>
<feature type="topological domain" description="Cytoplasmic" evidence="14">
    <location>
        <begin position="176"/>
        <end position="186"/>
    </location>
</feature>
<accession>A0A327X4Z8</accession>
<keyword evidence="12 14" id="KW-0143">Chaperone</keyword>
<dbReference type="GO" id="GO:0009055">
    <property type="term" value="F:electron transfer activity"/>
    <property type="evidence" value="ECO:0007669"/>
    <property type="project" value="UniProtKB-UniRule"/>
</dbReference>
<dbReference type="SUPFAM" id="SSF158442">
    <property type="entry name" value="DsbB-like"/>
    <property type="match status" value="1"/>
</dbReference>
<feature type="transmembrane region" description="Helical" evidence="15">
    <location>
        <begin position="17"/>
        <end position="35"/>
    </location>
</feature>
<dbReference type="OrthoDB" id="3711263at2"/>
<dbReference type="EMBL" id="QLMD01000001">
    <property type="protein sequence ID" value="RAK01811.1"/>
    <property type="molecule type" value="Genomic_DNA"/>
</dbReference>
<evidence type="ECO:0000256" key="12">
    <source>
        <dbReference type="ARBA" id="ARBA00023186"/>
    </source>
</evidence>
<sequence length="186" mass="20863">MFTKITYCLANLPLKRLPWLLLALFSSGLVAYALYTQHGPEQLWPCVQCIYQRTAMIGIALFAWLGFACAPGGGRTSALLRWFALVGWLTSAIAGAYSAYYHSWIQTALNPLFNPCQPHPNFPSWAPLHYWLPQVFDAGGLCGEIDWQWAGLSMPQWLFVIFTTLGTIALVVSMCYALRNRIQPSL</sequence>
<reference evidence="16 18" key="2">
    <citation type="submission" date="2018-06" db="EMBL/GenBank/DDBJ databases">
        <title>Genomic Encyclopedia of Type Strains, Phase III (KMG-III): the genomes of soil and plant-associated and newly described type strains.</title>
        <authorList>
            <person name="Whitman W."/>
        </authorList>
    </citation>
    <scope>NUCLEOTIDE SEQUENCE [LARGE SCALE GENOMIC DNA]</scope>
    <source>
        <strain evidence="16 18">CGMCC 1.15366</strain>
    </source>
</reference>
<evidence type="ECO:0000256" key="8">
    <source>
        <dbReference type="ARBA" id="ARBA00022989"/>
    </source>
</evidence>
<evidence type="ECO:0000256" key="14">
    <source>
        <dbReference type="HAMAP-Rule" id="MF_00286"/>
    </source>
</evidence>
<dbReference type="PANTHER" id="PTHR36570:SF2">
    <property type="entry name" value="DISULFIDE BOND FORMATION PROTEIN B"/>
    <property type="match status" value="1"/>
</dbReference>
<dbReference type="GO" id="GO:0006457">
    <property type="term" value="P:protein folding"/>
    <property type="evidence" value="ECO:0007669"/>
    <property type="project" value="InterPro"/>
</dbReference>
<comment type="function">
    <text evidence="14">Required for disulfide bond formation in some periplasmic proteins. Acts by oxidizing the DsbA protein.</text>
</comment>
<keyword evidence="7 14" id="KW-0249">Electron transport</keyword>
<comment type="caution">
    <text evidence="16">The sequence shown here is derived from an EMBL/GenBank/DDBJ whole genome shotgun (WGS) entry which is preliminary data.</text>
</comment>
<dbReference type="EMBL" id="PIPK01000001">
    <property type="protein sequence ID" value="RUO28622.1"/>
    <property type="molecule type" value="Genomic_DNA"/>
</dbReference>
<name>A0A327X4Z8_9GAMM</name>
<keyword evidence="8 14" id="KW-1133">Transmembrane helix</keyword>
<evidence type="ECO:0000256" key="3">
    <source>
        <dbReference type="ARBA" id="ARBA00022448"/>
    </source>
</evidence>
<evidence type="ECO:0000256" key="1">
    <source>
        <dbReference type="ARBA" id="ARBA00004429"/>
    </source>
</evidence>
<dbReference type="InterPro" id="IPR023380">
    <property type="entry name" value="DsbB-like_sf"/>
</dbReference>
<evidence type="ECO:0000256" key="13">
    <source>
        <dbReference type="ARBA" id="ARBA00023284"/>
    </source>
</evidence>
<dbReference type="InterPro" id="IPR022920">
    <property type="entry name" value="Disulphide_bond_form_DsbB"/>
</dbReference>
<dbReference type="PANTHER" id="PTHR36570">
    <property type="entry name" value="DISULFIDE BOND FORMATION PROTEIN B"/>
    <property type="match status" value="1"/>
</dbReference>
<evidence type="ECO:0000313" key="16">
    <source>
        <dbReference type="EMBL" id="RAK01811.1"/>
    </source>
</evidence>
<evidence type="ECO:0000256" key="5">
    <source>
        <dbReference type="ARBA" id="ARBA00022519"/>
    </source>
</evidence>
<dbReference type="RefSeq" id="WP_111568277.1">
    <property type="nucleotide sequence ID" value="NZ_PIPK01000001.1"/>
</dbReference>
<feature type="disulfide bond" description="Redox-active" evidence="14">
    <location>
        <begin position="116"/>
        <end position="142"/>
    </location>
</feature>
<dbReference type="Proteomes" id="UP000249203">
    <property type="component" value="Unassembled WGS sequence"/>
</dbReference>
<comment type="similarity">
    <text evidence="2 14">Belongs to the DsbB family.</text>
</comment>
<evidence type="ECO:0000256" key="4">
    <source>
        <dbReference type="ARBA" id="ARBA00022475"/>
    </source>
</evidence>
<protein>
    <recommendedName>
        <fullName evidence="14">Disulfide bond formation protein B</fullName>
    </recommendedName>
    <alternativeName>
        <fullName evidence="14">Disulfide oxidoreductase</fullName>
    </alternativeName>
</protein>
<evidence type="ECO:0000256" key="10">
    <source>
        <dbReference type="ARBA" id="ARBA00023136"/>
    </source>
</evidence>
<keyword evidence="4 14" id="KW-1003">Cell membrane</keyword>
<reference evidence="17 19" key="1">
    <citation type="journal article" date="2018" name="Front. Microbiol.">
        <title>Genome-Based Analysis Reveals the Taxonomy and Diversity of the Family Idiomarinaceae.</title>
        <authorList>
            <person name="Liu Y."/>
            <person name="Lai Q."/>
            <person name="Shao Z."/>
        </authorList>
    </citation>
    <scope>NUCLEOTIDE SEQUENCE [LARGE SCALE GENOMIC DNA]</scope>
    <source>
        <strain evidence="17 19">CF12-14</strain>
    </source>
</reference>
<evidence type="ECO:0000256" key="2">
    <source>
        <dbReference type="ARBA" id="ARBA00008823"/>
    </source>
</evidence>
<feature type="topological domain" description="Periplasmic" evidence="14">
    <location>
        <begin position="37"/>
        <end position="54"/>
    </location>
</feature>
<organism evidence="16 18">
    <name type="scientific">Aliidiomarina maris</name>
    <dbReference type="NCBI Taxonomy" id="531312"/>
    <lineage>
        <taxon>Bacteria</taxon>
        <taxon>Pseudomonadati</taxon>
        <taxon>Pseudomonadota</taxon>
        <taxon>Gammaproteobacteria</taxon>
        <taxon>Alteromonadales</taxon>
        <taxon>Idiomarinaceae</taxon>
        <taxon>Aliidiomarina</taxon>
    </lineage>
</organism>
<evidence type="ECO:0000313" key="17">
    <source>
        <dbReference type="EMBL" id="RUO28622.1"/>
    </source>
</evidence>
<evidence type="ECO:0000313" key="18">
    <source>
        <dbReference type="Proteomes" id="UP000249203"/>
    </source>
</evidence>
<dbReference type="InterPro" id="IPR050183">
    <property type="entry name" value="DsbB"/>
</dbReference>
<feature type="disulfide bond" description="Redox-active" evidence="14">
    <location>
        <begin position="46"/>
        <end position="49"/>
    </location>
</feature>
<feature type="topological domain" description="Cytoplasmic" evidence="14">
    <location>
        <begin position="1"/>
        <end position="18"/>
    </location>
</feature>
<evidence type="ECO:0000256" key="6">
    <source>
        <dbReference type="ARBA" id="ARBA00022692"/>
    </source>
</evidence>
<keyword evidence="10 14" id="KW-0472">Membrane</keyword>
<comment type="caution">
    <text evidence="14">Lacks conserved residue(s) required for the propagation of feature annotation.</text>
</comment>
<keyword evidence="5" id="KW-0997">Cell inner membrane</keyword>
<dbReference type="Pfam" id="PF02600">
    <property type="entry name" value="DsbB"/>
    <property type="match status" value="1"/>
</dbReference>
<proteinExistence type="inferred from homology"/>
<evidence type="ECO:0000256" key="7">
    <source>
        <dbReference type="ARBA" id="ARBA00022982"/>
    </source>
</evidence>
<keyword evidence="6 14" id="KW-0812">Transmembrane</keyword>
<dbReference type="Gene3D" id="1.20.1550.10">
    <property type="entry name" value="DsbB-like"/>
    <property type="match status" value="1"/>
</dbReference>
<evidence type="ECO:0000256" key="9">
    <source>
        <dbReference type="ARBA" id="ARBA00023002"/>
    </source>
</evidence>
<dbReference type="HAMAP" id="MF_00286">
    <property type="entry name" value="DsbB"/>
    <property type="match status" value="1"/>
</dbReference>
<evidence type="ECO:0000313" key="19">
    <source>
        <dbReference type="Proteomes" id="UP000287865"/>
    </source>
</evidence>
<keyword evidence="19" id="KW-1185">Reference proteome</keyword>
<keyword evidence="13 14" id="KW-0676">Redox-active center</keyword>
<evidence type="ECO:0000256" key="15">
    <source>
        <dbReference type="SAM" id="Phobius"/>
    </source>
</evidence>